<evidence type="ECO:0000313" key="2">
    <source>
        <dbReference type="EMBL" id="CBY18358.1"/>
    </source>
</evidence>
<keyword evidence="3" id="KW-1185">Reference proteome</keyword>
<dbReference type="AlphaFoldDB" id="E4X4Y9"/>
<organism evidence="2">
    <name type="scientific">Oikopleura dioica</name>
    <name type="common">Tunicate</name>
    <dbReference type="NCBI Taxonomy" id="34765"/>
    <lineage>
        <taxon>Eukaryota</taxon>
        <taxon>Metazoa</taxon>
        <taxon>Chordata</taxon>
        <taxon>Tunicata</taxon>
        <taxon>Appendicularia</taxon>
        <taxon>Copelata</taxon>
        <taxon>Oikopleuridae</taxon>
        <taxon>Oikopleura</taxon>
    </lineage>
</organism>
<evidence type="ECO:0008006" key="4">
    <source>
        <dbReference type="Google" id="ProtNLM"/>
    </source>
</evidence>
<evidence type="ECO:0000313" key="3">
    <source>
        <dbReference type="Proteomes" id="UP000001307"/>
    </source>
</evidence>
<dbReference type="SUPFAM" id="SSF46689">
    <property type="entry name" value="Homeodomain-like"/>
    <property type="match status" value="1"/>
</dbReference>
<dbReference type="InParanoid" id="E4X4Y9"/>
<reference evidence="2" key="1">
    <citation type="journal article" date="2010" name="Science">
        <title>Plasticity of animal genome architecture unmasked by rapid evolution of a pelagic tunicate.</title>
        <authorList>
            <person name="Denoeud F."/>
            <person name="Henriet S."/>
            <person name="Mungpakdee S."/>
            <person name="Aury J.M."/>
            <person name="Da Silva C."/>
            <person name="Brinkmann H."/>
            <person name="Mikhaleva J."/>
            <person name="Olsen L.C."/>
            <person name="Jubin C."/>
            <person name="Canestro C."/>
            <person name="Bouquet J.M."/>
            <person name="Danks G."/>
            <person name="Poulain J."/>
            <person name="Campsteijn C."/>
            <person name="Adamski M."/>
            <person name="Cross I."/>
            <person name="Yadetie F."/>
            <person name="Muffato M."/>
            <person name="Louis A."/>
            <person name="Butcher S."/>
            <person name="Tsagkogeorga G."/>
            <person name="Konrad A."/>
            <person name="Singh S."/>
            <person name="Jensen M.F."/>
            <person name="Cong E.H."/>
            <person name="Eikeseth-Otteraa H."/>
            <person name="Noel B."/>
            <person name="Anthouard V."/>
            <person name="Porcel B.M."/>
            <person name="Kachouri-Lafond R."/>
            <person name="Nishino A."/>
            <person name="Ugolini M."/>
            <person name="Chourrout P."/>
            <person name="Nishida H."/>
            <person name="Aasland R."/>
            <person name="Huzurbazar S."/>
            <person name="Westhof E."/>
            <person name="Delsuc F."/>
            <person name="Lehrach H."/>
            <person name="Reinhardt R."/>
            <person name="Weissenbach J."/>
            <person name="Roy S.W."/>
            <person name="Artiguenave F."/>
            <person name="Postlethwait J.H."/>
            <person name="Manak J.R."/>
            <person name="Thompson E.M."/>
            <person name="Jaillon O."/>
            <person name="Du Pasquier L."/>
            <person name="Boudinot P."/>
            <person name="Liberles D.A."/>
            <person name="Volff J.N."/>
            <person name="Philippe H."/>
            <person name="Lenhard B."/>
            <person name="Roest Crollius H."/>
            <person name="Wincker P."/>
            <person name="Chourrout D."/>
        </authorList>
    </citation>
    <scope>NUCLEOTIDE SEQUENCE [LARGE SCALE GENOMIC DNA]</scope>
</reference>
<protein>
    <recommendedName>
        <fullName evidence="4">HTH psq-type domain-containing protein</fullName>
    </recommendedName>
</protein>
<dbReference type="Gene3D" id="1.10.10.60">
    <property type="entry name" value="Homeodomain-like"/>
    <property type="match status" value="1"/>
</dbReference>
<feature type="region of interest" description="Disordered" evidence="1">
    <location>
        <begin position="1"/>
        <end position="37"/>
    </location>
</feature>
<evidence type="ECO:0000256" key="1">
    <source>
        <dbReference type="SAM" id="MobiDB-lite"/>
    </source>
</evidence>
<feature type="compositionally biased region" description="Low complexity" evidence="1">
    <location>
        <begin position="20"/>
        <end position="29"/>
    </location>
</feature>
<dbReference type="InterPro" id="IPR009057">
    <property type="entry name" value="Homeodomain-like_sf"/>
</dbReference>
<sequence>MNSNEIGSQSLGKFHDEENNFTNTANLNNDRSSNPTTVCYSEKSKHVAETSYGYPIIMAEDDKVQQAEERNIILEYGASSQHILNSEKINNSGPVDIKKKKQALSLEKKFEIIMYKDTNPTVTWRQLGAKFGIPRSTVISFFGKRDRIIEAMKNPQLAKLQRLSKNVKWHKKQLKKNLPLPDSKLEQLKELEDKKKQKKLEELQDKPRTCIRIGRTRLTLLEKLQFIKRWEEEKAKNPKIAVLAVAKMLNLDGATLRSMILISDKIKRALLIPETADMISIPREKLLRKMFDDAGIDFPPLPEKEPEPEGPPDFWFTLSAGDISEVVETTLNHCQFDQVEHARFVMNLRELWWNQQVG</sequence>
<dbReference type="EMBL" id="FN653025">
    <property type="protein sequence ID" value="CBY18358.1"/>
    <property type="molecule type" value="Genomic_DNA"/>
</dbReference>
<feature type="compositionally biased region" description="Polar residues" evidence="1">
    <location>
        <begin position="1"/>
        <end position="11"/>
    </location>
</feature>
<name>E4X4Y9_OIKDI</name>
<gene>
    <name evidence="2" type="ORF">GSOID_T00002213001</name>
</gene>
<dbReference type="Proteomes" id="UP000001307">
    <property type="component" value="Unassembled WGS sequence"/>
</dbReference>
<proteinExistence type="predicted"/>
<accession>E4X4Y9</accession>